<evidence type="ECO:0000256" key="2">
    <source>
        <dbReference type="ARBA" id="ARBA00011980"/>
    </source>
</evidence>
<evidence type="ECO:0000256" key="11">
    <source>
        <dbReference type="RuleBase" id="RU003932"/>
    </source>
</evidence>
<dbReference type="Gene3D" id="1.20.120.1240">
    <property type="entry name" value="Dynamin, middle domain"/>
    <property type="match status" value="2"/>
</dbReference>
<gene>
    <name evidence="15" type="ORF">CAC42_7990</name>
</gene>
<keyword evidence="6" id="KW-0378">Hydrolase</keyword>
<dbReference type="InterPro" id="IPR000375">
    <property type="entry name" value="Dynamin_stalk"/>
</dbReference>
<feature type="region of interest" description="Disordered" evidence="12">
    <location>
        <begin position="670"/>
        <end position="698"/>
    </location>
</feature>
<dbReference type="PRINTS" id="PR00195">
    <property type="entry name" value="DYNAMIN"/>
</dbReference>
<feature type="compositionally biased region" description="Polar residues" evidence="12">
    <location>
        <begin position="598"/>
        <end position="612"/>
    </location>
</feature>
<dbReference type="InterPro" id="IPR027417">
    <property type="entry name" value="P-loop_NTPase"/>
</dbReference>
<keyword evidence="9" id="KW-0472">Membrane</keyword>
<dbReference type="GO" id="GO:0048312">
    <property type="term" value="P:intracellular distribution of mitochondria"/>
    <property type="evidence" value="ECO:0007669"/>
    <property type="project" value="TreeGrafter"/>
</dbReference>
<name>A0A2K1QL58_9PEZI</name>
<keyword evidence="7" id="KW-0496">Mitochondrion</keyword>
<dbReference type="EMBL" id="NKHZ01000065">
    <property type="protein sequence ID" value="PNS15884.1"/>
    <property type="molecule type" value="Genomic_DNA"/>
</dbReference>
<dbReference type="GO" id="GO:0005525">
    <property type="term" value="F:GTP binding"/>
    <property type="evidence" value="ECO:0007669"/>
    <property type="project" value="UniProtKB-KW"/>
</dbReference>
<evidence type="ECO:0000259" key="14">
    <source>
        <dbReference type="PROSITE" id="PS51718"/>
    </source>
</evidence>
<dbReference type="Gene3D" id="3.40.50.300">
    <property type="entry name" value="P-loop containing nucleotide triphosphate hydrolases"/>
    <property type="match status" value="1"/>
</dbReference>
<dbReference type="GO" id="GO:0008017">
    <property type="term" value="F:microtubule binding"/>
    <property type="evidence" value="ECO:0007669"/>
    <property type="project" value="TreeGrafter"/>
</dbReference>
<evidence type="ECO:0000256" key="9">
    <source>
        <dbReference type="ARBA" id="ARBA00023136"/>
    </source>
</evidence>
<evidence type="ECO:0000256" key="6">
    <source>
        <dbReference type="ARBA" id="ARBA00022801"/>
    </source>
</evidence>
<dbReference type="PANTHER" id="PTHR11566:SF235">
    <property type="entry name" value="DYNAMIN-RELATED PROTEIN DNM1"/>
    <property type="match status" value="1"/>
</dbReference>
<proteinExistence type="inferred from homology"/>
<dbReference type="OrthoDB" id="5061070at2759"/>
<dbReference type="InterPro" id="IPR003130">
    <property type="entry name" value="GED"/>
</dbReference>
<dbReference type="STRING" id="2082308.A0A2K1QL58"/>
<dbReference type="GO" id="GO:0000266">
    <property type="term" value="P:mitochondrial fission"/>
    <property type="evidence" value="ECO:0007669"/>
    <property type="project" value="UniProtKB-ARBA"/>
</dbReference>
<dbReference type="InterPro" id="IPR022812">
    <property type="entry name" value="Dynamin"/>
</dbReference>
<dbReference type="GO" id="GO:0005829">
    <property type="term" value="C:cytosol"/>
    <property type="evidence" value="ECO:0007669"/>
    <property type="project" value="UniProtKB-ARBA"/>
</dbReference>
<keyword evidence="4 11" id="KW-0547">Nucleotide-binding</keyword>
<protein>
    <recommendedName>
        <fullName evidence="2">dynamin GTPase</fullName>
        <ecNumber evidence="2">3.6.5.5</ecNumber>
    </recommendedName>
</protein>
<dbReference type="FunFam" id="1.20.120.1240:FF:000002">
    <property type="entry name" value="Dynamin-1-like protein isoform 1"/>
    <property type="match status" value="1"/>
</dbReference>
<evidence type="ECO:0000313" key="15">
    <source>
        <dbReference type="EMBL" id="PNS15884.1"/>
    </source>
</evidence>
<keyword evidence="8 11" id="KW-0342">GTP-binding</keyword>
<comment type="caution">
    <text evidence="15">The sequence shown here is derived from an EMBL/GenBank/DDBJ whole genome shotgun (WGS) entry which is preliminary data.</text>
</comment>
<dbReference type="GO" id="GO:0005777">
    <property type="term" value="C:peroxisome"/>
    <property type="evidence" value="ECO:0007669"/>
    <property type="project" value="UniProtKB-ARBA"/>
</dbReference>
<dbReference type="PROSITE" id="PS51388">
    <property type="entry name" value="GED"/>
    <property type="match status" value="1"/>
</dbReference>
<dbReference type="FunCoup" id="A0A2K1QL58">
    <property type="interactions" value="1283"/>
</dbReference>
<dbReference type="GO" id="GO:0006897">
    <property type="term" value="P:endocytosis"/>
    <property type="evidence" value="ECO:0007669"/>
    <property type="project" value="TreeGrafter"/>
</dbReference>
<dbReference type="GO" id="GO:0005874">
    <property type="term" value="C:microtubule"/>
    <property type="evidence" value="ECO:0007669"/>
    <property type="project" value="TreeGrafter"/>
</dbReference>
<dbReference type="Pfam" id="PF00350">
    <property type="entry name" value="Dynamin_N"/>
    <property type="match status" value="1"/>
</dbReference>
<dbReference type="InterPro" id="IPR019762">
    <property type="entry name" value="Dynamin_GTPase_CS"/>
</dbReference>
<sequence length="798" mass="88881">MAALGEDLLGTVNKLQDLVFNTIGNDSLDLPQIVVVGSQSSGKSSVLENIVGRDFLPRGSGIVTRRPLILQLINIPSSRTDQPEGHEVHIPHTPASVAGQDEWAEFNHVPSRRWYDFGEVKREIENETSRIAGSNKGINRQPINLKIYSPHVLSLTLVDLPGLTKVPIGDQPSDIEKQTRNLITEYIAKPNSIILAVSPANVDLVNSEALKLARHVDPMGKRTIGVLTKLDLMDHGTNALDILSGRVYPLKLGFIGVVNRSQQDIQGNKSLSEALDAERNFFKMHQAYRNMSNRCGTQYLARTLNTTLMSHIRERLPDIKARLNTLMGQTQQELASYGDAAFTGKEHRGSLVLQLMTRFASSFISSIDGTSSEISTKELCGGARIYYIFNSVFGNSLETIDPTMNLSVQDIRTAIRNSTGPRPSLFVPELAFDLLVKPQIKLLEIPSQRCVELVYEELIKICHTCGSTELSRYPKLQGKLIEVVSDLLRERLGPASTYVESLISIQRAYINTNHPNFLGAAAAMSSVISDKEERQKKALQLEERKKRERRRQKELNGVNGDAGDIVEEEEEVHEKSSLQIRHHVSKASRSMSPAVRSGMTNGARGTSPQRFGQPQAGGPKDSFLNYFFGKDGMQNSVGPLPSRDAAMPSGARHVSQNIEPSFSASIRRGDNRKMSIESQRPEEEFERVPGGDGFPLESDAPALTEREALETELIRRLISSYFNIVRETIADQVPKAVMHLLVNHSKDVVQNRLVSELYKEDLFQELLYEDDAIKSEREKCEKLLRTYKEAARIVGEVL</sequence>
<accession>A0A2K1QL58</accession>
<feature type="region of interest" description="Disordered" evidence="12">
    <location>
        <begin position="539"/>
        <end position="627"/>
    </location>
</feature>
<dbReference type="InterPro" id="IPR001401">
    <property type="entry name" value="Dynamin_GTPase"/>
</dbReference>
<dbReference type="PROSITE" id="PS51718">
    <property type="entry name" value="G_DYNAMIN_2"/>
    <property type="match status" value="1"/>
</dbReference>
<dbReference type="GO" id="GO:0030001">
    <property type="term" value="P:metal ion transport"/>
    <property type="evidence" value="ECO:0007669"/>
    <property type="project" value="UniProtKB-ARBA"/>
</dbReference>
<feature type="region of interest" description="Disordered" evidence="12">
    <location>
        <begin position="635"/>
        <end position="654"/>
    </location>
</feature>
<feature type="compositionally biased region" description="Basic and acidic residues" evidence="12">
    <location>
        <begin position="670"/>
        <end position="689"/>
    </location>
</feature>
<dbReference type="Proteomes" id="UP000243797">
    <property type="component" value="Unassembled WGS sequence"/>
</dbReference>
<dbReference type="PROSITE" id="PS00410">
    <property type="entry name" value="G_DYNAMIN_1"/>
    <property type="match status" value="1"/>
</dbReference>
<keyword evidence="16" id="KW-1185">Reference proteome</keyword>
<organism evidence="15 16">
    <name type="scientific">Sphaceloma murrayae</name>
    <dbReference type="NCBI Taxonomy" id="2082308"/>
    <lineage>
        <taxon>Eukaryota</taxon>
        <taxon>Fungi</taxon>
        <taxon>Dikarya</taxon>
        <taxon>Ascomycota</taxon>
        <taxon>Pezizomycotina</taxon>
        <taxon>Dothideomycetes</taxon>
        <taxon>Dothideomycetidae</taxon>
        <taxon>Myriangiales</taxon>
        <taxon>Elsinoaceae</taxon>
        <taxon>Sphaceloma</taxon>
    </lineage>
</organism>
<dbReference type="InParanoid" id="A0A2K1QL58"/>
<dbReference type="CDD" id="cd08771">
    <property type="entry name" value="DLP_1"/>
    <property type="match status" value="1"/>
</dbReference>
<dbReference type="Pfam" id="PF02212">
    <property type="entry name" value="GED"/>
    <property type="match status" value="1"/>
</dbReference>
<dbReference type="EC" id="3.6.5.5" evidence="2"/>
<evidence type="ECO:0000256" key="5">
    <source>
        <dbReference type="ARBA" id="ARBA00022787"/>
    </source>
</evidence>
<dbReference type="AlphaFoldDB" id="A0A2K1QL58"/>
<feature type="domain" description="Dynamin-type G" evidence="14">
    <location>
        <begin position="27"/>
        <end position="317"/>
    </location>
</feature>
<comment type="subcellular location">
    <subcellularLocation>
        <location evidence="1">Mitochondrion outer membrane</location>
        <topology evidence="1">Peripheral membrane protein</topology>
    </subcellularLocation>
</comment>
<evidence type="ECO:0000256" key="12">
    <source>
        <dbReference type="SAM" id="MobiDB-lite"/>
    </source>
</evidence>
<dbReference type="PANTHER" id="PTHR11566">
    <property type="entry name" value="DYNAMIN"/>
    <property type="match status" value="1"/>
</dbReference>
<keyword evidence="3" id="KW-0597">Phosphoprotein</keyword>
<dbReference type="Pfam" id="PF01031">
    <property type="entry name" value="Dynamin_M"/>
    <property type="match status" value="1"/>
</dbReference>
<dbReference type="FunFam" id="3.40.50.300:FF:000383">
    <property type="entry name" value="Dynamin-like gtpase dnm1"/>
    <property type="match status" value="1"/>
</dbReference>
<dbReference type="InterPro" id="IPR030381">
    <property type="entry name" value="G_DYNAMIN_dom"/>
</dbReference>
<dbReference type="GO" id="GO:0005741">
    <property type="term" value="C:mitochondrial outer membrane"/>
    <property type="evidence" value="ECO:0007669"/>
    <property type="project" value="UniProtKB-SubCell"/>
</dbReference>
<evidence type="ECO:0000256" key="1">
    <source>
        <dbReference type="ARBA" id="ARBA00004450"/>
    </source>
</evidence>
<keyword evidence="5" id="KW-1000">Mitochondrion outer membrane</keyword>
<feature type="domain" description="GED" evidence="13">
    <location>
        <begin position="711"/>
        <end position="798"/>
    </location>
</feature>
<comment type="similarity">
    <text evidence="11">Belongs to the TRAFAC class dynamin-like GTPase superfamily. Dynamin/Fzo/YdjA family.</text>
</comment>
<evidence type="ECO:0000313" key="16">
    <source>
        <dbReference type="Proteomes" id="UP000243797"/>
    </source>
</evidence>
<comment type="catalytic activity">
    <reaction evidence="10">
        <text>GTP + H2O = GDP + phosphate + H(+)</text>
        <dbReference type="Rhea" id="RHEA:19669"/>
        <dbReference type="ChEBI" id="CHEBI:15377"/>
        <dbReference type="ChEBI" id="CHEBI:15378"/>
        <dbReference type="ChEBI" id="CHEBI:37565"/>
        <dbReference type="ChEBI" id="CHEBI:43474"/>
        <dbReference type="ChEBI" id="CHEBI:58189"/>
        <dbReference type="EC" id="3.6.5.5"/>
    </reaction>
</comment>
<evidence type="ECO:0000256" key="3">
    <source>
        <dbReference type="ARBA" id="ARBA00022553"/>
    </source>
</evidence>
<evidence type="ECO:0000256" key="7">
    <source>
        <dbReference type="ARBA" id="ARBA00023128"/>
    </source>
</evidence>
<reference evidence="15 16" key="1">
    <citation type="submission" date="2017-06" db="EMBL/GenBank/DDBJ databases">
        <title>Draft genome sequence of a variant of Elsinoe murrayae.</title>
        <authorList>
            <person name="Cheng Q."/>
        </authorList>
    </citation>
    <scope>NUCLEOTIDE SEQUENCE [LARGE SCALE GENOMIC DNA]</scope>
    <source>
        <strain evidence="15 16">CQ-2017a</strain>
    </source>
</reference>
<dbReference type="SMART" id="SM00302">
    <property type="entry name" value="GED"/>
    <property type="match status" value="1"/>
</dbReference>
<evidence type="ECO:0000259" key="13">
    <source>
        <dbReference type="PROSITE" id="PS51388"/>
    </source>
</evidence>
<dbReference type="InterPro" id="IPR045063">
    <property type="entry name" value="Dynamin_N"/>
</dbReference>
<dbReference type="SUPFAM" id="SSF52540">
    <property type="entry name" value="P-loop containing nucleoside triphosphate hydrolases"/>
    <property type="match status" value="1"/>
</dbReference>
<evidence type="ECO:0000256" key="4">
    <source>
        <dbReference type="ARBA" id="ARBA00022741"/>
    </source>
</evidence>
<dbReference type="GO" id="GO:0003924">
    <property type="term" value="F:GTPase activity"/>
    <property type="evidence" value="ECO:0007669"/>
    <property type="project" value="InterPro"/>
</dbReference>
<dbReference type="SMART" id="SM00053">
    <property type="entry name" value="DYNc"/>
    <property type="match status" value="1"/>
</dbReference>
<dbReference type="GO" id="GO:0042802">
    <property type="term" value="F:identical protein binding"/>
    <property type="evidence" value="ECO:0007669"/>
    <property type="project" value="UniProtKB-ARBA"/>
</dbReference>
<dbReference type="GO" id="GO:0016559">
    <property type="term" value="P:peroxisome fission"/>
    <property type="evidence" value="ECO:0007669"/>
    <property type="project" value="TreeGrafter"/>
</dbReference>
<evidence type="ECO:0000256" key="10">
    <source>
        <dbReference type="ARBA" id="ARBA00048040"/>
    </source>
</evidence>
<evidence type="ECO:0000256" key="8">
    <source>
        <dbReference type="ARBA" id="ARBA00023134"/>
    </source>
</evidence>
<dbReference type="InterPro" id="IPR020850">
    <property type="entry name" value="GED_dom"/>
</dbReference>